<dbReference type="Proteomes" id="UP001309299">
    <property type="component" value="Unassembled WGS sequence"/>
</dbReference>
<comment type="caution">
    <text evidence="2">The sequence shown here is derived from an EMBL/GenBank/DDBJ whole genome shotgun (WGS) entry which is preliminary data.</text>
</comment>
<evidence type="ECO:0000313" key="2">
    <source>
        <dbReference type="EMBL" id="MEH1546426.1"/>
    </source>
</evidence>
<reference evidence="2" key="1">
    <citation type="submission" date="2024-02" db="EMBL/GenBank/DDBJ databases">
        <title>Bacterial skin colonization with Propionibacterium avidum as a risk factor for Periprosthetic Joint Infections - a single-center prospective study.</title>
        <authorList>
            <person name="Achermann Y."/>
        </authorList>
    </citation>
    <scope>NUCLEOTIDE SEQUENCE</scope>
    <source>
        <strain evidence="2">PAVI-2017310195</strain>
    </source>
</reference>
<protein>
    <submittedName>
        <fullName evidence="2">Uncharacterized protein</fullName>
    </submittedName>
</protein>
<gene>
    <name evidence="2" type="ORF">V7F78_05270</name>
</gene>
<dbReference type="AlphaFoldDB" id="A0AB35XH21"/>
<name>A0AB35XH21_9ACTN</name>
<evidence type="ECO:0000313" key="3">
    <source>
        <dbReference type="Proteomes" id="UP001309299"/>
    </source>
</evidence>
<dbReference type="EMBL" id="JBAKUA010000005">
    <property type="protein sequence ID" value="MEH1546426.1"/>
    <property type="molecule type" value="Genomic_DNA"/>
</dbReference>
<feature type="region of interest" description="Disordered" evidence="1">
    <location>
        <begin position="138"/>
        <end position="159"/>
    </location>
</feature>
<accession>A0AB35XH21</accession>
<sequence length="159" mass="18015">MATLHVLRRKPSANVAESSIRAQDLDELFIEQVARICRETPVGEALAWQNPGILQNNLTTLEPVNNRKNRRRADALFAYISRYVAKNDTIGFFGPLCWGTIDQSTRTSFVAQEPALGRREIYFESWAVDELGVRDQRTSSDTVRPTGDIVSHHCSRGRR</sequence>
<evidence type="ECO:0000256" key="1">
    <source>
        <dbReference type="SAM" id="MobiDB-lite"/>
    </source>
</evidence>
<organism evidence="2 3">
    <name type="scientific">Cutibacterium avidum</name>
    <dbReference type="NCBI Taxonomy" id="33010"/>
    <lineage>
        <taxon>Bacteria</taxon>
        <taxon>Bacillati</taxon>
        <taxon>Actinomycetota</taxon>
        <taxon>Actinomycetes</taxon>
        <taxon>Propionibacteriales</taxon>
        <taxon>Propionibacteriaceae</taxon>
        <taxon>Cutibacterium</taxon>
    </lineage>
</organism>
<proteinExistence type="predicted"/>